<feature type="compositionally biased region" description="Basic and acidic residues" evidence="1">
    <location>
        <begin position="217"/>
        <end position="243"/>
    </location>
</feature>
<feature type="compositionally biased region" description="Polar residues" evidence="1">
    <location>
        <begin position="447"/>
        <end position="462"/>
    </location>
</feature>
<feature type="region of interest" description="Disordered" evidence="1">
    <location>
        <begin position="755"/>
        <end position="871"/>
    </location>
</feature>
<feature type="compositionally biased region" description="Basic and acidic residues" evidence="1">
    <location>
        <begin position="123"/>
        <end position="153"/>
    </location>
</feature>
<gene>
    <name evidence="2" type="ORF">CONPUDRAFT_126212</name>
</gene>
<feature type="compositionally biased region" description="Low complexity" evidence="1">
    <location>
        <begin position="463"/>
        <end position="496"/>
    </location>
</feature>
<sequence length="910" mass="94565">MTTSALPPPSSLGLPEPVYGHPGHVSPTPGSPRSSSPLRNEVRPNRVPPPSAARRNSEESRSGSEDPDGSDNELYDNRPNWARGATSPAVTQFAQNIAQRVGSFMSPTSSNRGLPSDAELEAEALKERERSRREAELILTREADHRRMMEERVFAMMHDSPNSDSFMRPPDRSQTLPNPPSPANSQKEGSPGWWANAKSRLTPTKEKDVTPAQQLIKETKQRDKVKEKEAKKKGKERERDRSPGHLNLSIPQTSSPRTSMSSAGSPVTPSHSPSRPNVAGTGMMTPVNLSPRPSPATANGSPISLRRSPARAGTSPSREAPPLYTSFTSSGTLDVPGTVLLIAKRFEKLERWSVSHVRALEERMGDVERWLVERESEKEKSTGEANGTDKIVSRGRSLSRSPARDSAQLKALREEITELQSRMGEMGREMARLATAPVNLSSTSAARATPVASSAPQTDSNIVSSHGSSFSATAATTGHGATTTVSTNTANSTNAGDVAAHPKSAAAEIGMGFATGASTGNGGFHNNNSTPRRTPSLTARESTSPPLAARMGAPTALGRHSTGTRLPYPTGDYASPENSGIMSPPLGSSPPGSPPPSTRSRTRPVSLISGLPSTTSPLDFGSGHSPVGTPGAPQQQPSVFSQASSTTSIAAVSPLSAPVDRAVSPTGLPVPRQAGRPRTSVSPTPVGGRKRYTVALGGPLTAPDSSDDHDSGDGDGYGDGDRDDDRDADNDAGGQATLGRTAAKRAALVSKMSYPGIGSSVSISASASGTGSNTTSNAGSVGSNGGGGAHIYNNGSTTSVSSTASNGGRAGGSPTSPTRRSPPNRKARAQSVYGSIGDYKTEAPSGGGAGSKVGAGNVGAGAGVGANGNGSKQKLRAQSIDFRTQSLDNLRLDTGEGRFVDPLVLRRQQE</sequence>
<dbReference type="KEGG" id="cput:CONPUDRAFT_126212"/>
<feature type="compositionally biased region" description="Polar residues" evidence="1">
    <location>
        <begin position="632"/>
        <end position="650"/>
    </location>
</feature>
<dbReference type="AlphaFoldDB" id="A0A5M3ML09"/>
<feature type="compositionally biased region" description="Gly residues" evidence="1">
    <location>
        <begin position="845"/>
        <end position="868"/>
    </location>
</feature>
<evidence type="ECO:0000313" key="2">
    <source>
        <dbReference type="EMBL" id="EIW79773.1"/>
    </source>
</evidence>
<feature type="compositionally biased region" description="Polar residues" evidence="1">
    <location>
        <begin position="524"/>
        <end position="545"/>
    </location>
</feature>
<feature type="compositionally biased region" description="Acidic residues" evidence="1">
    <location>
        <begin position="65"/>
        <end position="74"/>
    </location>
</feature>
<proteinExistence type="predicted"/>
<feature type="compositionally biased region" description="Pro residues" evidence="1">
    <location>
        <begin position="1"/>
        <end position="10"/>
    </location>
</feature>
<protein>
    <submittedName>
        <fullName evidence="2">Uncharacterized protein</fullName>
    </submittedName>
</protein>
<feature type="compositionally biased region" description="Pro residues" evidence="1">
    <location>
        <begin position="587"/>
        <end position="597"/>
    </location>
</feature>
<feature type="compositionally biased region" description="Low complexity" evidence="1">
    <location>
        <begin position="756"/>
        <end position="781"/>
    </location>
</feature>
<keyword evidence="3" id="KW-1185">Reference proteome</keyword>
<feature type="region of interest" description="Disordered" evidence="1">
    <location>
        <begin position="101"/>
        <end position="330"/>
    </location>
</feature>
<dbReference type="Proteomes" id="UP000053558">
    <property type="component" value="Unassembled WGS sequence"/>
</dbReference>
<dbReference type="RefSeq" id="XP_007770120.1">
    <property type="nucleotide sequence ID" value="XM_007771930.1"/>
</dbReference>
<feature type="compositionally biased region" description="Basic and acidic residues" evidence="1">
    <location>
        <begin position="55"/>
        <end position="64"/>
    </location>
</feature>
<name>A0A5M3ML09_CONPW</name>
<comment type="caution">
    <text evidence="2">The sequence shown here is derived from an EMBL/GenBank/DDBJ whole genome shotgun (WGS) entry which is preliminary data.</text>
</comment>
<evidence type="ECO:0000256" key="1">
    <source>
        <dbReference type="SAM" id="MobiDB-lite"/>
    </source>
</evidence>
<evidence type="ECO:0000313" key="3">
    <source>
        <dbReference type="Proteomes" id="UP000053558"/>
    </source>
</evidence>
<feature type="region of interest" description="Disordered" evidence="1">
    <location>
        <begin position="518"/>
        <end position="742"/>
    </location>
</feature>
<feature type="region of interest" description="Disordered" evidence="1">
    <location>
        <begin position="447"/>
        <end position="499"/>
    </location>
</feature>
<feature type="compositionally biased region" description="Polar residues" evidence="1">
    <location>
        <begin position="793"/>
        <end position="806"/>
    </location>
</feature>
<feature type="region of interest" description="Disordered" evidence="1">
    <location>
        <begin position="374"/>
        <end position="408"/>
    </location>
</feature>
<accession>A0A5M3ML09</accession>
<feature type="compositionally biased region" description="Polar residues" evidence="1">
    <location>
        <begin position="249"/>
        <end position="275"/>
    </location>
</feature>
<reference evidence="3" key="1">
    <citation type="journal article" date="2012" name="Science">
        <title>The Paleozoic origin of enzymatic lignin decomposition reconstructed from 31 fungal genomes.</title>
        <authorList>
            <person name="Floudas D."/>
            <person name="Binder M."/>
            <person name="Riley R."/>
            <person name="Barry K."/>
            <person name="Blanchette R.A."/>
            <person name="Henrissat B."/>
            <person name="Martinez A.T."/>
            <person name="Otillar R."/>
            <person name="Spatafora J.W."/>
            <person name="Yadav J.S."/>
            <person name="Aerts A."/>
            <person name="Benoit I."/>
            <person name="Boyd A."/>
            <person name="Carlson A."/>
            <person name="Copeland A."/>
            <person name="Coutinho P.M."/>
            <person name="de Vries R.P."/>
            <person name="Ferreira P."/>
            <person name="Findley K."/>
            <person name="Foster B."/>
            <person name="Gaskell J."/>
            <person name="Glotzer D."/>
            <person name="Gorecki P."/>
            <person name="Heitman J."/>
            <person name="Hesse C."/>
            <person name="Hori C."/>
            <person name="Igarashi K."/>
            <person name="Jurgens J.A."/>
            <person name="Kallen N."/>
            <person name="Kersten P."/>
            <person name="Kohler A."/>
            <person name="Kuees U."/>
            <person name="Kumar T.K.A."/>
            <person name="Kuo A."/>
            <person name="LaButti K."/>
            <person name="Larrondo L.F."/>
            <person name="Lindquist E."/>
            <person name="Ling A."/>
            <person name="Lombard V."/>
            <person name="Lucas S."/>
            <person name="Lundell T."/>
            <person name="Martin R."/>
            <person name="McLaughlin D.J."/>
            <person name="Morgenstern I."/>
            <person name="Morin E."/>
            <person name="Murat C."/>
            <person name="Nagy L.G."/>
            <person name="Nolan M."/>
            <person name="Ohm R.A."/>
            <person name="Patyshakuliyeva A."/>
            <person name="Rokas A."/>
            <person name="Ruiz-Duenas F.J."/>
            <person name="Sabat G."/>
            <person name="Salamov A."/>
            <person name="Samejima M."/>
            <person name="Schmutz J."/>
            <person name="Slot J.C."/>
            <person name="St John F."/>
            <person name="Stenlid J."/>
            <person name="Sun H."/>
            <person name="Sun S."/>
            <person name="Syed K."/>
            <person name="Tsang A."/>
            <person name="Wiebenga A."/>
            <person name="Young D."/>
            <person name="Pisabarro A."/>
            <person name="Eastwood D.C."/>
            <person name="Martin F."/>
            <person name="Cullen D."/>
            <person name="Grigoriev I.V."/>
            <person name="Hibbett D.S."/>
        </authorList>
    </citation>
    <scope>NUCLEOTIDE SEQUENCE [LARGE SCALE GENOMIC DNA]</scope>
    <source>
        <strain evidence="3">RWD-64-598 SS2</strain>
    </source>
</reference>
<feature type="non-terminal residue" evidence="2">
    <location>
        <position position="910"/>
    </location>
</feature>
<organism evidence="2 3">
    <name type="scientific">Coniophora puteana (strain RWD-64-598)</name>
    <name type="common">Brown rot fungus</name>
    <dbReference type="NCBI Taxonomy" id="741705"/>
    <lineage>
        <taxon>Eukaryota</taxon>
        <taxon>Fungi</taxon>
        <taxon>Dikarya</taxon>
        <taxon>Basidiomycota</taxon>
        <taxon>Agaricomycotina</taxon>
        <taxon>Agaricomycetes</taxon>
        <taxon>Agaricomycetidae</taxon>
        <taxon>Boletales</taxon>
        <taxon>Coniophorineae</taxon>
        <taxon>Coniophoraceae</taxon>
        <taxon>Coniophora</taxon>
    </lineage>
</organism>
<dbReference type="OMA" id="WWANAKS"/>
<dbReference type="GeneID" id="19199959"/>
<dbReference type="EMBL" id="JH711580">
    <property type="protein sequence ID" value="EIW79773.1"/>
    <property type="molecule type" value="Genomic_DNA"/>
</dbReference>
<dbReference type="OrthoDB" id="3269842at2759"/>
<feature type="region of interest" description="Disordered" evidence="1">
    <location>
        <begin position="1"/>
        <end position="88"/>
    </location>
</feature>
<feature type="compositionally biased region" description="Low complexity" evidence="1">
    <location>
        <begin position="26"/>
        <end position="39"/>
    </location>
</feature>